<evidence type="ECO:0000313" key="1">
    <source>
        <dbReference type="EMBL" id="MBR7744294.1"/>
    </source>
</evidence>
<reference evidence="1" key="1">
    <citation type="submission" date="2021-04" db="EMBL/GenBank/DDBJ databases">
        <title>Phycicoccus avicenniae sp. nov., a novel endophytic actinomycetes isolated from branch of Avicennia mariana.</title>
        <authorList>
            <person name="Tuo L."/>
        </authorList>
    </citation>
    <scope>NUCLEOTIDE SEQUENCE</scope>
    <source>
        <strain evidence="1">BSK3Z-2</strain>
    </source>
</reference>
<dbReference type="RefSeq" id="WP_211603816.1">
    <property type="nucleotide sequence ID" value="NZ_JAGSNF010000019.1"/>
</dbReference>
<protein>
    <recommendedName>
        <fullName evidence="3">DUF2795 domain-containing protein</fullName>
    </recommendedName>
</protein>
<accession>A0A941D8Z6</accession>
<comment type="caution">
    <text evidence="1">The sequence shown here is derived from an EMBL/GenBank/DDBJ whole genome shotgun (WGS) entry which is preliminary data.</text>
</comment>
<dbReference type="EMBL" id="JAGSNF010000019">
    <property type="protein sequence ID" value="MBR7744294.1"/>
    <property type="molecule type" value="Genomic_DNA"/>
</dbReference>
<name>A0A941D8Z6_9MICO</name>
<proteinExistence type="predicted"/>
<dbReference type="Proteomes" id="UP000677016">
    <property type="component" value="Unassembled WGS sequence"/>
</dbReference>
<sequence length="85" mass="9199">MTTVGHVEGMAADDADPRLADDLTDLRRALADHPFPTLQDDLIAACLSRGEPSRLACRLSRLSRTRVYTSLDEVCAEIELAATTG</sequence>
<organism evidence="1 2">
    <name type="scientific">Phycicoccus avicenniae</name>
    <dbReference type="NCBI Taxonomy" id="2828860"/>
    <lineage>
        <taxon>Bacteria</taxon>
        <taxon>Bacillati</taxon>
        <taxon>Actinomycetota</taxon>
        <taxon>Actinomycetes</taxon>
        <taxon>Micrococcales</taxon>
        <taxon>Intrasporangiaceae</taxon>
        <taxon>Phycicoccus</taxon>
    </lineage>
</organism>
<keyword evidence="2" id="KW-1185">Reference proteome</keyword>
<dbReference type="AlphaFoldDB" id="A0A941D8Z6"/>
<evidence type="ECO:0000313" key="2">
    <source>
        <dbReference type="Proteomes" id="UP000677016"/>
    </source>
</evidence>
<gene>
    <name evidence="1" type="ORF">KC207_13450</name>
</gene>
<dbReference type="Pfam" id="PF11387">
    <property type="entry name" value="DUF2795"/>
    <property type="match status" value="1"/>
</dbReference>
<dbReference type="InterPro" id="IPR021527">
    <property type="entry name" value="DUF2795"/>
</dbReference>
<evidence type="ECO:0008006" key="3">
    <source>
        <dbReference type="Google" id="ProtNLM"/>
    </source>
</evidence>